<feature type="transmembrane region" description="Helical" evidence="1">
    <location>
        <begin position="186"/>
        <end position="209"/>
    </location>
</feature>
<dbReference type="HOGENOM" id="CLU_1299453_0_0_1"/>
<feature type="signal peptide" evidence="2">
    <location>
        <begin position="1"/>
        <end position="18"/>
    </location>
</feature>
<gene>
    <name evidence="3" type="ORF">ASPNIDRAFT_35718</name>
</gene>
<evidence type="ECO:0000313" key="4">
    <source>
        <dbReference type="Proteomes" id="UP000009038"/>
    </source>
</evidence>
<reference evidence="3 4" key="1">
    <citation type="journal article" date="2011" name="Genome Res.">
        <title>Comparative genomics of citric-acid-producing Aspergillus niger ATCC 1015 versus enzyme-producing CBS 513.88.</title>
        <authorList>
            <person name="Andersen M.R."/>
            <person name="Salazar M.P."/>
            <person name="Schaap P.J."/>
            <person name="van de Vondervoort P.J."/>
            <person name="Culley D."/>
            <person name="Thykaer J."/>
            <person name="Frisvad J.C."/>
            <person name="Nielsen K.F."/>
            <person name="Albang R."/>
            <person name="Albermann K."/>
            <person name="Berka R.M."/>
            <person name="Braus G.H."/>
            <person name="Braus-Stromeyer S.A."/>
            <person name="Corrochano L.M."/>
            <person name="Dai Z."/>
            <person name="van Dijck P.W."/>
            <person name="Hofmann G."/>
            <person name="Lasure L.L."/>
            <person name="Magnuson J.K."/>
            <person name="Menke H."/>
            <person name="Meijer M."/>
            <person name="Meijer S.L."/>
            <person name="Nielsen J.B."/>
            <person name="Nielsen M.L."/>
            <person name="van Ooyen A.J."/>
            <person name="Pel H.J."/>
            <person name="Poulsen L."/>
            <person name="Samson R.A."/>
            <person name="Stam H."/>
            <person name="Tsang A."/>
            <person name="van den Brink J.M."/>
            <person name="Atkins A."/>
            <person name="Aerts A."/>
            <person name="Shapiro H."/>
            <person name="Pangilinan J."/>
            <person name="Salamov A."/>
            <person name="Lou Y."/>
            <person name="Lindquist E."/>
            <person name="Lucas S."/>
            <person name="Grimwood J."/>
            <person name="Grigoriev I.V."/>
            <person name="Kubicek C.P."/>
            <person name="Martinez D."/>
            <person name="van Peij N.N."/>
            <person name="Roubos J.A."/>
            <person name="Nielsen J."/>
            <person name="Baker S.E."/>
        </authorList>
    </citation>
    <scope>NUCLEOTIDE SEQUENCE [LARGE SCALE GENOMIC DNA]</scope>
    <source>
        <strain evidence="4">ATCC 1015 / CBS 113.46 / FGSC A1144 / LSHB Ac4 / NCTC 3858a / NRRL 328 / USDA 3528.7</strain>
    </source>
</reference>
<keyword evidence="1" id="KW-1133">Transmembrane helix</keyword>
<evidence type="ECO:0000256" key="1">
    <source>
        <dbReference type="SAM" id="Phobius"/>
    </source>
</evidence>
<protein>
    <submittedName>
        <fullName evidence="3">Uncharacterized protein</fullName>
    </submittedName>
</protein>
<name>G3XTY1_ASPNA</name>
<dbReference type="AlphaFoldDB" id="G3XTY1"/>
<sequence length="212" mass="22867">MVGWVGVDLCLMGYVLHALPGGQQDSQKPAAGTSSQCNVSCATVREGIHLSSLFSRPFSGEPTGIIVQNLIDSQEKPPPINGETQGSRLADGCHFINQPTNIAILSCIALHCVGVEGPFLALAYGVLQKQAYLGKRFSPANQPHTYSCAQHDHPSVLVQRRWLSGEHGRRKVCETVLAQLLIKWTILVYVILLIPLGTNTLLAALLGSFSSR</sequence>
<feature type="chain" id="PRO_5003459895" evidence="2">
    <location>
        <begin position="19"/>
        <end position="212"/>
    </location>
</feature>
<evidence type="ECO:0000256" key="2">
    <source>
        <dbReference type="SAM" id="SignalP"/>
    </source>
</evidence>
<comment type="caution">
    <text evidence="3">The sequence shown here is derived from an EMBL/GenBank/DDBJ whole genome shotgun (WGS) entry which is preliminary data.</text>
</comment>
<dbReference type="EMBL" id="ACJE01000004">
    <property type="protein sequence ID" value="EHA26854.1"/>
    <property type="molecule type" value="Genomic_DNA"/>
</dbReference>
<evidence type="ECO:0000313" key="3">
    <source>
        <dbReference type="EMBL" id="EHA26854.1"/>
    </source>
</evidence>
<organism evidence="3 4">
    <name type="scientific">Aspergillus niger (strain ATCC 1015 / CBS 113.46 / FGSC A1144 / LSHB Ac4 / NCTC 3858a / NRRL 328 / USDA 3528.7)</name>
    <dbReference type="NCBI Taxonomy" id="380704"/>
    <lineage>
        <taxon>Eukaryota</taxon>
        <taxon>Fungi</taxon>
        <taxon>Dikarya</taxon>
        <taxon>Ascomycota</taxon>
        <taxon>Pezizomycotina</taxon>
        <taxon>Eurotiomycetes</taxon>
        <taxon>Eurotiomycetidae</taxon>
        <taxon>Eurotiales</taxon>
        <taxon>Aspergillaceae</taxon>
        <taxon>Aspergillus</taxon>
        <taxon>Aspergillus subgen. Circumdati</taxon>
    </lineage>
</organism>
<keyword evidence="2" id="KW-0732">Signal</keyword>
<keyword evidence="1" id="KW-0812">Transmembrane</keyword>
<proteinExistence type="predicted"/>
<dbReference type="OrthoDB" id="10511312at2759"/>
<accession>G3XTY1</accession>
<dbReference type="Proteomes" id="UP000009038">
    <property type="component" value="Unassembled WGS sequence"/>
</dbReference>
<keyword evidence="1" id="KW-0472">Membrane</keyword>